<feature type="region of interest" description="Disordered" evidence="1">
    <location>
        <begin position="1"/>
        <end position="28"/>
    </location>
</feature>
<evidence type="ECO:0000313" key="3">
    <source>
        <dbReference type="Proteomes" id="UP000718821"/>
    </source>
</evidence>
<dbReference type="Proteomes" id="UP000718821">
    <property type="component" value="Unassembled WGS sequence"/>
</dbReference>
<proteinExistence type="predicted"/>
<accession>A0A939BAN1</accession>
<feature type="compositionally biased region" description="Basic and acidic residues" evidence="1">
    <location>
        <begin position="14"/>
        <end position="28"/>
    </location>
</feature>
<name>A0A939BAN1_9BIFI</name>
<feature type="non-terminal residue" evidence="2">
    <location>
        <position position="106"/>
    </location>
</feature>
<dbReference type="EMBL" id="JACLYU010000269">
    <property type="protein sequence ID" value="MBM6700684.1"/>
    <property type="molecule type" value="Genomic_DNA"/>
</dbReference>
<evidence type="ECO:0000313" key="2">
    <source>
        <dbReference type="EMBL" id="MBM6700684.1"/>
    </source>
</evidence>
<gene>
    <name evidence="2" type="ORF">H7U32_10430</name>
</gene>
<comment type="caution">
    <text evidence="2">The sequence shown here is derived from an EMBL/GenBank/DDBJ whole genome shotgun (WGS) entry which is preliminary data.</text>
</comment>
<sequence length="106" mass="12619">MKTKTSQNSNVQQRLEKKSKSLLSRTDKKPLWRAKTKLIMLTRHVSIELKFRKFRTNPSNRSEVNKQFVVNFGFFGIREISITYKKRKRIGHPYVEAINLSMDRYA</sequence>
<reference evidence="2" key="1">
    <citation type="submission" date="2020-08" db="EMBL/GenBank/DDBJ databases">
        <authorList>
            <person name="Cejkova D."/>
            <person name="Kubasova T."/>
            <person name="Jahodarova E."/>
            <person name="Rychlik I."/>
        </authorList>
    </citation>
    <scope>NUCLEOTIDE SEQUENCE</scope>
    <source>
        <strain evidence="2">An836</strain>
    </source>
</reference>
<dbReference type="AlphaFoldDB" id="A0A939BAN1"/>
<reference evidence="2" key="2">
    <citation type="journal article" date="2021" name="Sci. Rep.">
        <title>The distribution of antibiotic resistance genes in chicken gut microbiota commensals.</title>
        <authorList>
            <person name="Juricova H."/>
            <person name="Matiasovicova J."/>
            <person name="Kubasova T."/>
            <person name="Cejkova D."/>
            <person name="Rychlik I."/>
        </authorList>
    </citation>
    <scope>NUCLEOTIDE SEQUENCE</scope>
    <source>
        <strain evidence="2">An836</strain>
    </source>
</reference>
<protein>
    <submittedName>
        <fullName evidence="2">Uncharacterized protein</fullName>
    </submittedName>
</protein>
<dbReference type="RefSeq" id="WP_204469952.1">
    <property type="nucleotide sequence ID" value="NZ_JACLYU010000269.1"/>
</dbReference>
<evidence type="ECO:0000256" key="1">
    <source>
        <dbReference type="SAM" id="MobiDB-lite"/>
    </source>
</evidence>
<feature type="compositionally biased region" description="Polar residues" evidence="1">
    <location>
        <begin position="1"/>
        <end position="13"/>
    </location>
</feature>
<keyword evidence="3" id="KW-1185">Reference proteome</keyword>
<organism evidence="2 3">
    <name type="scientific">Bifidobacterium pullorum subsp. saeculare</name>
    <dbReference type="NCBI Taxonomy" id="78257"/>
    <lineage>
        <taxon>Bacteria</taxon>
        <taxon>Bacillati</taxon>
        <taxon>Actinomycetota</taxon>
        <taxon>Actinomycetes</taxon>
        <taxon>Bifidobacteriales</taxon>
        <taxon>Bifidobacteriaceae</taxon>
        <taxon>Bifidobacterium</taxon>
    </lineage>
</organism>